<organism evidence="5 6">
    <name type="scientific">Chromobacterium fluminis</name>
    <dbReference type="NCBI Taxonomy" id="3044269"/>
    <lineage>
        <taxon>Bacteria</taxon>
        <taxon>Pseudomonadati</taxon>
        <taxon>Pseudomonadota</taxon>
        <taxon>Betaproteobacteria</taxon>
        <taxon>Neisseriales</taxon>
        <taxon>Chromobacteriaceae</taxon>
        <taxon>Chromobacterium</taxon>
    </lineage>
</organism>
<evidence type="ECO:0000256" key="2">
    <source>
        <dbReference type="ARBA" id="ARBA00022747"/>
    </source>
</evidence>
<dbReference type="SUPFAM" id="SSF116734">
    <property type="entry name" value="DNA methylase specificity domain"/>
    <property type="match status" value="2"/>
</dbReference>
<dbReference type="RefSeq" id="WP_166451477.1">
    <property type="nucleotide sequence ID" value="NZ_JAAOMA010000008.1"/>
</dbReference>
<sequence>MSSKNKTAATTEETKPALVPKLRFPEFRGANGWPPQRLGSVAIFFKGKGLPKSALIPDGERPCIHYGELFTVYPEVIDVVRSRTKLEEDVFLSLENDVLMPTSDVTPSGLAKACCLNVENVILGGDILVIRTNKHSINGEFLARYIRHLERQVLQLVSGSTVFHLYASSMKNLALSLPSERAEQQKIAECLSSVDELIAAQARKVDALKTHKKGLMQQLFPREGETQPRLRLPEFINAGAWIRTPLGNLCTRIMDGTHFSPKSKEGPRPYLTSKNIKDGRIDLSNLSYISEEEHADIFRKCPVKPHDVLLTKDGANTGNCALNNLDFDFSLLSSVAVLRGDPNKLSQEFLFQSILSDAVQSLITESMAGQAITRITLAKIAGFLIPVTSLNEQQRIASCLRSLDALITAEAQKVEALKTHKKGLMQQLFPFPEEAK</sequence>
<dbReference type="EMBL" id="JAAOMA010000008">
    <property type="protein sequence ID" value="NHR05089.1"/>
    <property type="molecule type" value="Genomic_DNA"/>
</dbReference>
<dbReference type="Pfam" id="PF01420">
    <property type="entry name" value="Methylase_S"/>
    <property type="match status" value="2"/>
</dbReference>
<evidence type="ECO:0000256" key="3">
    <source>
        <dbReference type="ARBA" id="ARBA00023125"/>
    </source>
</evidence>
<name>A0ABX0L007_9NEIS</name>
<feature type="domain" description="Type I restriction modification DNA specificity" evidence="4">
    <location>
        <begin position="262"/>
        <end position="418"/>
    </location>
</feature>
<gene>
    <name evidence="5" type="ORF">HA052_07735</name>
</gene>
<dbReference type="InterPro" id="IPR044946">
    <property type="entry name" value="Restrct_endonuc_typeI_TRD_sf"/>
</dbReference>
<dbReference type="Gene3D" id="3.90.220.20">
    <property type="entry name" value="DNA methylase specificity domains"/>
    <property type="match status" value="2"/>
</dbReference>
<accession>A0ABX0L007</accession>
<protein>
    <recommendedName>
        <fullName evidence="4">Type I restriction modification DNA specificity domain-containing protein</fullName>
    </recommendedName>
</protein>
<evidence type="ECO:0000313" key="6">
    <source>
        <dbReference type="Proteomes" id="UP001515641"/>
    </source>
</evidence>
<evidence type="ECO:0000256" key="1">
    <source>
        <dbReference type="ARBA" id="ARBA00010923"/>
    </source>
</evidence>
<dbReference type="InterPro" id="IPR000055">
    <property type="entry name" value="Restrct_endonuc_typeI_TRD"/>
</dbReference>
<comment type="similarity">
    <text evidence="1">Belongs to the type-I restriction system S methylase family.</text>
</comment>
<keyword evidence="6" id="KW-1185">Reference proteome</keyword>
<feature type="domain" description="Type I restriction modification DNA specificity" evidence="4">
    <location>
        <begin position="33"/>
        <end position="206"/>
    </location>
</feature>
<dbReference type="PANTHER" id="PTHR30408:SF12">
    <property type="entry name" value="TYPE I RESTRICTION ENZYME MJAVIII SPECIFICITY SUBUNIT"/>
    <property type="match status" value="1"/>
</dbReference>
<keyword evidence="2" id="KW-0680">Restriction system</keyword>
<dbReference type="PANTHER" id="PTHR30408">
    <property type="entry name" value="TYPE-1 RESTRICTION ENZYME ECOKI SPECIFICITY PROTEIN"/>
    <property type="match status" value="1"/>
</dbReference>
<evidence type="ECO:0000259" key="4">
    <source>
        <dbReference type="Pfam" id="PF01420"/>
    </source>
</evidence>
<comment type="caution">
    <text evidence="5">The sequence shown here is derived from an EMBL/GenBank/DDBJ whole genome shotgun (WGS) entry which is preliminary data.</text>
</comment>
<dbReference type="InterPro" id="IPR052021">
    <property type="entry name" value="Type-I_RS_S_subunit"/>
</dbReference>
<dbReference type="Proteomes" id="UP001515641">
    <property type="component" value="Unassembled WGS sequence"/>
</dbReference>
<dbReference type="Gene3D" id="1.10.287.1120">
    <property type="entry name" value="Bipartite methylase S protein"/>
    <property type="match status" value="2"/>
</dbReference>
<reference evidence="5 6" key="1">
    <citation type="submission" date="2020-03" db="EMBL/GenBank/DDBJ databases">
        <title>Draft genome sequence of environmentally isolated cultures.</title>
        <authorList>
            <person name="Wilson H.S."/>
            <person name="De Leon M.E."/>
        </authorList>
    </citation>
    <scope>NUCLEOTIDE SEQUENCE [LARGE SCALE GENOMIC DNA]</scope>
    <source>
        <strain evidence="5 6">HSC-31F16</strain>
    </source>
</reference>
<keyword evidence="3" id="KW-0238">DNA-binding</keyword>
<proteinExistence type="inferred from homology"/>
<dbReference type="CDD" id="cd17246">
    <property type="entry name" value="RMtype1_S_SonII-TRD2-CR2_like"/>
    <property type="match status" value="1"/>
</dbReference>
<evidence type="ECO:0000313" key="5">
    <source>
        <dbReference type="EMBL" id="NHR05089.1"/>
    </source>
</evidence>